<dbReference type="AlphaFoldDB" id="A0A485KW06"/>
<gene>
    <name evidence="2" type="primary">Aste57867_12148</name>
    <name evidence="1" type="ORF">As57867_012103</name>
    <name evidence="2" type="ORF">ASTE57867_12148</name>
</gene>
<keyword evidence="3" id="KW-1185">Reference proteome</keyword>
<organism evidence="2 3">
    <name type="scientific">Aphanomyces stellatus</name>
    <dbReference type="NCBI Taxonomy" id="120398"/>
    <lineage>
        <taxon>Eukaryota</taxon>
        <taxon>Sar</taxon>
        <taxon>Stramenopiles</taxon>
        <taxon>Oomycota</taxon>
        <taxon>Saprolegniomycetes</taxon>
        <taxon>Saprolegniales</taxon>
        <taxon>Verrucalvaceae</taxon>
        <taxon>Aphanomyces</taxon>
    </lineage>
</organism>
<protein>
    <submittedName>
        <fullName evidence="2">Aste57867_12148 protein</fullName>
    </submittedName>
</protein>
<evidence type="ECO:0000313" key="1">
    <source>
        <dbReference type="EMBL" id="KAF0697154.1"/>
    </source>
</evidence>
<sequence length="110" mass="12538">MLLVVQASMARFESIERPPWEFPIATCRELWVLWFHGDPSVPWLVPLWHLFPPSLTSSSRNGYAKSSIVIQWIVRGALDEGMIVSETALVTMTLAELLQTFAKPWPAVWT</sequence>
<proteinExistence type="predicted"/>
<evidence type="ECO:0000313" key="3">
    <source>
        <dbReference type="Proteomes" id="UP000332933"/>
    </source>
</evidence>
<reference evidence="1" key="2">
    <citation type="submission" date="2019-06" db="EMBL/GenBank/DDBJ databases">
        <title>Genomics analysis of Aphanomyces spp. identifies a new class of oomycete effector associated with host adaptation.</title>
        <authorList>
            <person name="Gaulin E."/>
        </authorList>
    </citation>
    <scope>NUCLEOTIDE SEQUENCE</scope>
    <source>
        <strain evidence="1">CBS 578.67</strain>
    </source>
</reference>
<evidence type="ECO:0000313" key="2">
    <source>
        <dbReference type="EMBL" id="VFT89002.1"/>
    </source>
</evidence>
<dbReference type="EMBL" id="CAADRA010005362">
    <property type="protein sequence ID" value="VFT89002.1"/>
    <property type="molecule type" value="Genomic_DNA"/>
</dbReference>
<accession>A0A485KW06</accession>
<name>A0A485KW06_9STRA</name>
<dbReference type="EMBL" id="VJMH01005341">
    <property type="protein sequence ID" value="KAF0697154.1"/>
    <property type="molecule type" value="Genomic_DNA"/>
</dbReference>
<reference evidence="2 3" key="1">
    <citation type="submission" date="2019-03" db="EMBL/GenBank/DDBJ databases">
        <authorList>
            <person name="Gaulin E."/>
            <person name="Dumas B."/>
        </authorList>
    </citation>
    <scope>NUCLEOTIDE SEQUENCE [LARGE SCALE GENOMIC DNA]</scope>
    <source>
        <strain evidence="2">CBS 568.67</strain>
    </source>
</reference>
<dbReference type="Proteomes" id="UP000332933">
    <property type="component" value="Unassembled WGS sequence"/>
</dbReference>